<evidence type="ECO:0000313" key="5">
    <source>
        <dbReference type="Proteomes" id="UP000567293"/>
    </source>
</evidence>
<dbReference type="AlphaFoldDB" id="A0A7V8NVK2"/>
<dbReference type="Pfam" id="PF07584">
    <property type="entry name" value="BatA"/>
    <property type="match status" value="1"/>
</dbReference>
<dbReference type="PANTHER" id="PTHR37464:SF1">
    <property type="entry name" value="BLL2463 PROTEIN"/>
    <property type="match status" value="1"/>
</dbReference>
<feature type="domain" description="VWFA" evidence="3">
    <location>
        <begin position="90"/>
        <end position="190"/>
    </location>
</feature>
<dbReference type="Gene3D" id="3.40.50.880">
    <property type="match status" value="1"/>
</dbReference>
<feature type="domain" description="Aerotolerance regulator N-terminal" evidence="2">
    <location>
        <begin position="1"/>
        <end position="76"/>
    </location>
</feature>
<keyword evidence="1" id="KW-0812">Transmembrane</keyword>
<feature type="transmembrane region" description="Helical" evidence="1">
    <location>
        <begin position="55"/>
        <end position="78"/>
    </location>
</feature>
<dbReference type="Pfam" id="PF13519">
    <property type="entry name" value="VWA_2"/>
    <property type="match status" value="1"/>
</dbReference>
<keyword evidence="1" id="KW-1133">Transmembrane helix</keyword>
<proteinExistence type="predicted"/>
<evidence type="ECO:0000259" key="2">
    <source>
        <dbReference type="Pfam" id="PF07584"/>
    </source>
</evidence>
<dbReference type="InterPro" id="IPR029062">
    <property type="entry name" value="Class_I_gatase-like"/>
</dbReference>
<dbReference type="PANTHER" id="PTHR37464">
    <property type="entry name" value="BLL2463 PROTEIN"/>
    <property type="match status" value="1"/>
</dbReference>
<feature type="transmembrane region" description="Helical" evidence="1">
    <location>
        <begin position="6"/>
        <end position="24"/>
    </location>
</feature>
<name>A0A7V8NVK2_9BACT</name>
<dbReference type="InterPro" id="IPR002035">
    <property type="entry name" value="VWF_A"/>
</dbReference>
<comment type="caution">
    <text evidence="4">The sequence shown here is derived from an EMBL/GenBank/DDBJ whole genome shotgun (WGS) entry which is preliminary data.</text>
</comment>
<dbReference type="EMBL" id="JACDQQ010002402">
    <property type="protein sequence ID" value="MBA0088238.1"/>
    <property type="molecule type" value="Genomic_DNA"/>
</dbReference>
<keyword evidence="5" id="KW-1185">Reference proteome</keyword>
<dbReference type="SUPFAM" id="SSF53300">
    <property type="entry name" value="vWA-like"/>
    <property type="match status" value="1"/>
</dbReference>
<dbReference type="SUPFAM" id="SSF52317">
    <property type="entry name" value="Class I glutamine amidotransferase-like"/>
    <property type="match status" value="1"/>
</dbReference>
<dbReference type="InterPro" id="IPR011933">
    <property type="entry name" value="Double_TM_dom"/>
</dbReference>
<gene>
    <name evidence="4" type="ORF">HRJ53_24905</name>
</gene>
<dbReference type="InterPro" id="IPR036465">
    <property type="entry name" value="vWFA_dom_sf"/>
</dbReference>
<organism evidence="4 5">
    <name type="scientific">Candidatus Acidiferrum panamense</name>
    <dbReference type="NCBI Taxonomy" id="2741543"/>
    <lineage>
        <taxon>Bacteria</taxon>
        <taxon>Pseudomonadati</taxon>
        <taxon>Acidobacteriota</taxon>
        <taxon>Terriglobia</taxon>
        <taxon>Candidatus Acidiferrales</taxon>
        <taxon>Candidatus Acidiferrum</taxon>
    </lineage>
</organism>
<keyword evidence="1" id="KW-0472">Membrane</keyword>
<sequence>MGFLAPWFLGGLAALGVPVFVHLLRRHKATPRPVSSLMFFERGTQSSTRHRRLRYLVLFALRCALLLLVVLAFANPYIRKATADANFRLLLIVLDHSFSMRAGTRFADGKQQALALLAGKPHGQKTQIISLGGQFEMRTAAITDDTQLRAALENIQPGDGHANFGELGQAMRSLTETEDGPIELHLFSDMQRTAMPSNLAEAVLPNNVELVLHPVADGSRRANWTVESVEAPTTLSDPKDPKHSRVQAVIAGFGTPAATKTASLLVNGKTIATRKIEVPASGRATVEFRPLDVGYGFNRCEVRVEGEDAFPADDTSVFAVRRSDPQRVLFVHAAEDTRSALYFGSALSAATQGSFALQSVAAEQATDLAPSKYAFVVLSDAVTLPGIFEHTLGQYVANGGRVLIALSTAAGHHRQIPLWGGDVKDTHDYARQGGTATVGLVDFSYPALDQAQPGADNGGWADVRVFYAAVPEQGQARVAARLSDGTPLLLDKQVGEGHIVLLASGLENLTNDLPLHPIFVVFVDRMARYLSGDERLSGSKVVDAFVQLRAAAEPAGVSVNVEVIDPDGRRPLSLSEARTIESFRLERSGFYQIRFANGRDAVIGVNPDRRESNLEPLTKDVQDLWSGSSGSRGTQPAGAARVPVKARPVSLWWYVMLLALVVASAETALASDHLGTQREEA</sequence>
<dbReference type="NCBIfam" id="TIGR02226">
    <property type="entry name" value="two_anch"/>
    <property type="match status" value="1"/>
</dbReference>
<evidence type="ECO:0000256" key="1">
    <source>
        <dbReference type="SAM" id="Phobius"/>
    </source>
</evidence>
<protein>
    <submittedName>
        <fullName evidence="4">BatA domain-containing protein</fullName>
    </submittedName>
</protein>
<dbReference type="Proteomes" id="UP000567293">
    <property type="component" value="Unassembled WGS sequence"/>
</dbReference>
<accession>A0A7V8NVK2</accession>
<evidence type="ECO:0000313" key="4">
    <source>
        <dbReference type="EMBL" id="MBA0088238.1"/>
    </source>
</evidence>
<evidence type="ECO:0000259" key="3">
    <source>
        <dbReference type="Pfam" id="PF13519"/>
    </source>
</evidence>
<dbReference type="InterPro" id="IPR024163">
    <property type="entry name" value="Aerotolerance_reg_N"/>
</dbReference>
<reference evidence="4" key="1">
    <citation type="submission" date="2020-06" db="EMBL/GenBank/DDBJ databases">
        <title>Legume-microbial interactions unlock mineral nutrients during tropical forest succession.</title>
        <authorList>
            <person name="Epihov D.Z."/>
        </authorList>
    </citation>
    <scope>NUCLEOTIDE SEQUENCE [LARGE SCALE GENOMIC DNA]</scope>
    <source>
        <strain evidence="4">Pan2503</strain>
    </source>
</reference>
<dbReference type="Gene3D" id="3.40.50.410">
    <property type="entry name" value="von Willebrand factor, type A domain"/>
    <property type="match status" value="1"/>
</dbReference>